<feature type="region of interest" description="Disordered" evidence="1">
    <location>
        <begin position="330"/>
        <end position="361"/>
    </location>
</feature>
<dbReference type="VEuPathDB" id="FungiDB:GWK60_G01441"/>
<feature type="compositionally biased region" description="Basic and acidic residues" evidence="1">
    <location>
        <begin position="214"/>
        <end position="244"/>
    </location>
</feature>
<dbReference type="Gene3D" id="1.20.58.1880">
    <property type="match status" value="1"/>
</dbReference>
<dbReference type="GO" id="GO:0070898">
    <property type="term" value="P:RNA polymerase III preinitiation complex assembly"/>
    <property type="evidence" value="ECO:0007669"/>
    <property type="project" value="EnsemblFungi"/>
</dbReference>
<dbReference type="GO" id="GO:0006359">
    <property type="term" value="P:regulation of transcription by RNA polymerase III"/>
    <property type="evidence" value="ECO:0007669"/>
    <property type="project" value="EnsemblFungi"/>
</dbReference>
<evidence type="ECO:0000256" key="1">
    <source>
        <dbReference type="SAM" id="MobiDB-lite"/>
    </source>
</evidence>
<feature type="region of interest" description="Disordered" evidence="1">
    <location>
        <begin position="290"/>
        <end position="314"/>
    </location>
</feature>
<organism evidence="3 4">
    <name type="scientific">Candida glabrata</name>
    <name type="common">Yeast</name>
    <name type="synonym">Torulopsis glabrata</name>
    <dbReference type="NCBI Taxonomy" id="5478"/>
    <lineage>
        <taxon>Eukaryota</taxon>
        <taxon>Fungi</taxon>
        <taxon>Dikarya</taxon>
        <taxon>Ascomycota</taxon>
        <taxon>Saccharomycotina</taxon>
        <taxon>Saccharomycetes</taxon>
        <taxon>Saccharomycetales</taxon>
        <taxon>Saccharomycetaceae</taxon>
        <taxon>Nakaseomyces</taxon>
    </lineage>
</organism>
<feature type="compositionally biased region" description="Polar residues" evidence="1">
    <location>
        <begin position="344"/>
        <end position="361"/>
    </location>
</feature>
<dbReference type="GO" id="GO:0001156">
    <property type="term" value="F:TFIIIC-class transcription factor complex binding"/>
    <property type="evidence" value="ECO:0007669"/>
    <property type="project" value="EnsemblFungi"/>
</dbReference>
<feature type="compositionally biased region" description="Polar residues" evidence="1">
    <location>
        <begin position="40"/>
        <end position="51"/>
    </location>
</feature>
<dbReference type="GO" id="GO:0000995">
    <property type="term" value="F:RNA polymerase III general transcription initiation factor activity"/>
    <property type="evidence" value="ECO:0007669"/>
    <property type="project" value="InterPro"/>
</dbReference>
<dbReference type="PIRSF" id="PIRSF037327">
    <property type="entry name" value="TFIIIB_Bdp1_fun"/>
    <property type="match status" value="1"/>
</dbReference>
<dbReference type="PANTHER" id="PTHR22929:SF0">
    <property type="entry name" value="TRANSCRIPTION FACTOR TFIIIB COMPONENT B'' HOMOLOG"/>
    <property type="match status" value="1"/>
</dbReference>
<dbReference type="VEuPathDB" id="FungiDB:B1J91_G01584g"/>
<dbReference type="VEuPathDB" id="FungiDB:GVI51_G01441"/>
<protein>
    <submittedName>
        <fullName evidence="3">Transcription factor TFIIIB component B</fullName>
    </submittedName>
</protein>
<dbReference type="FunFam" id="1.10.10.60:FF:000466">
    <property type="entry name" value="Transcription factor TFIIIB subunit"/>
    <property type="match status" value="1"/>
</dbReference>
<dbReference type="EMBL" id="LLZZ01000107">
    <property type="protein sequence ID" value="KTB07521.1"/>
    <property type="molecule type" value="Genomic_DNA"/>
</dbReference>
<dbReference type="InterPro" id="IPR039467">
    <property type="entry name" value="TFIIIB_B''_Myb"/>
</dbReference>
<dbReference type="Proteomes" id="UP000054886">
    <property type="component" value="Unassembled WGS sequence"/>
</dbReference>
<feature type="compositionally biased region" description="Basic and acidic residues" evidence="1">
    <location>
        <begin position="330"/>
        <end position="343"/>
    </location>
</feature>
<proteinExistence type="predicted"/>
<feature type="region of interest" description="Disordered" evidence="1">
    <location>
        <begin position="187"/>
        <end position="244"/>
    </location>
</feature>
<name>A0A0W0EB64_CANGB</name>
<feature type="compositionally biased region" description="Basic and acidic residues" evidence="1">
    <location>
        <begin position="52"/>
        <end position="69"/>
    </location>
</feature>
<reference evidence="3 4" key="1">
    <citation type="submission" date="2015-10" db="EMBL/GenBank/DDBJ databases">
        <title>Draft genomes sequences of Candida glabrata isolates 1A, 1B, 2A, 2B, 3A and 3B.</title>
        <authorList>
            <person name="Haavelsrud O.E."/>
            <person name="Gaustad P."/>
        </authorList>
    </citation>
    <scope>NUCLEOTIDE SEQUENCE [LARGE SCALE GENOMIC DNA]</scope>
    <source>
        <strain evidence="3">910700640</strain>
    </source>
</reference>
<dbReference type="PhylomeDB" id="A0A0W0EB64"/>
<dbReference type="Pfam" id="PF15963">
    <property type="entry name" value="Myb_DNA-bind_7"/>
    <property type="match status" value="1"/>
</dbReference>
<sequence length="582" mass="66655">MSSIVNKSGVRFAPKARQRRTAAAPPVSSSAKTLATLSSGESSKTNSNVASDNEKSTEEETLHADDPHAVPKNLQVPELGDSSHTLVQDSHDPLNTSTQLHPKNVSRRPSIIAGQVPSIGNHNQRRSSRLDSLSGNSNRVLLKSPFGTGNESQTERRLSTISNDSLNRRMRMNSITAENDPTLQAIKKRRLSSRGSIAKKGGSTHRISIVTKIEPPKEKSASPSDHDIYKKQEKAENDENDEDKKFTIKSLKQLPNKVDDESSSKYQIDEEHFTMAELCKPHLPIGEISENFEKAQEASREKMKRRRERKELREKAKKEFKSIYSLNKEQIEQEREARTKKQQELQAQEESYDSQPAAPSSLQVKLVDGRIELDSESTYIDRHDQARKDNMYKERKYGNPFENLYNSATYGKNNFTDPWTADELVKFYKALSMWGTDFNLIAQMFPYRTRKQVKSKFINEEKKHPIMIELALRSKLPPNFDEYCSDIKKELGTVDEFNKKVEELQKEHEQHFKEIEQAKAKAALEDSEIERKKMENQRSNKKSSGGFMTDDLKVYRKQEVVLGTIDEMKMKRVSKQEDEEEI</sequence>
<comment type="caution">
    <text evidence="3">The sequence shown here is derived from an EMBL/GenBank/DDBJ whole genome shotgun (WGS) entry which is preliminary data.</text>
</comment>
<dbReference type="InterPro" id="IPR017884">
    <property type="entry name" value="SANT_dom"/>
</dbReference>
<dbReference type="CDD" id="cd00167">
    <property type="entry name" value="SANT"/>
    <property type="match status" value="1"/>
</dbReference>
<dbReference type="SMART" id="SM00717">
    <property type="entry name" value="SANT"/>
    <property type="match status" value="1"/>
</dbReference>
<dbReference type="VEuPathDB" id="FungiDB:GW608_G01441"/>
<feature type="compositionally biased region" description="Low complexity" evidence="1">
    <location>
        <begin position="28"/>
        <end position="39"/>
    </location>
</feature>
<feature type="region of interest" description="Disordered" evidence="1">
    <location>
        <begin position="523"/>
        <end position="548"/>
    </location>
</feature>
<dbReference type="InterPro" id="IPR001005">
    <property type="entry name" value="SANT/Myb"/>
</dbReference>
<dbReference type="GO" id="GO:0001112">
    <property type="term" value="P:DNA-templated transcription open complex formation"/>
    <property type="evidence" value="ECO:0007669"/>
    <property type="project" value="EnsemblFungi"/>
</dbReference>
<dbReference type="InterPro" id="IPR009057">
    <property type="entry name" value="Homeodomain-like_sf"/>
</dbReference>
<accession>A0A0W0EB64</accession>
<evidence type="ECO:0000313" key="4">
    <source>
        <dbReference type="Proteomes" id="UP000054886"/>
    </source>
</evidence>
<feature type="compositionally biased region" description="Basic and acidic residues" evidence="1">
    <location>
        <begin position="523"/>
        <end position="538"/>
    </location>
</feature>
<feature type="compositionally biased region" description="Polar residues" evidence="1">
    <location>
        <begin position="82"/>
        <end position="101"/>
    </location>
</feature>
<gene>
    <name evidence="3" type="ORF">AO440_001549</name>
</gene>
<feature type="domain" description="SANT" evidence="2">
    <location>
        <begin position="414"/>
        <end position="465"/>
    </location>
</feature>
<dbReference type="AlphaFoldDB" id="A0A0W0EB64"/>
<dbReference type="PANTHER" id="PTHR22929">
    <property type="entry name" value="RNA POLYMERASE III TRANSCRIPTION INITIATION FACTOR B"/>
    <property type="match status" value="1"/>
</dbReference>
<feature type="region of interest" description="Disordered" evidence="1">
    <location>
        <begin position="1"/>
        <end position="168"/>
    </location>
</feature>
<evidence type="ECO:0000259" key="2">
    <source>
        <dbReference type="PROSITE" id="PS51293"/>
    </source>
</evidence>
<evidence type="ECO:0000313" key="3">
    <source>
        <dbReference type="EMBL" id="KTB07521.1"/>
    </source>
</evidence>
<feature type="compositionally biased region" description="Polar residues" evidence="1">
    <location>
        <begin position="130"/>
        <end position="139"/>
    </location>
</feature>
<dbReference type="SUPFAM" id="SSF46689">
    <property type="entry name" value="Homeodomain-like"/>
    <property type="match status" value="1"/>
</dbReference>
<dbReference type="InterPro" id="IPR017174">
    <property type="entry name" value="Bdp1_fungi"/>
</dbReference>
<feature type="compositionally biased region" description="Basic and acidic residues" evidence="1">
    <location>
        <begin position="291"/>
        <end position="301"/>
    </location>
</feature>
<dbReference type="GO" id="GO:0000126">
    <property type="term" value="C:transcription factor TFIIIB complex"/>
    <property type="evidence" value="ECO:0007669"/>
    <property type="project" value="EnsemblFungi"/>
</dbReference>
<dbReference type="VEuPathDB" id="FungiDB:CAGL0G01584g"/>
<dbReference type="PROSITE" id="PS51293">
    <property type="entry name" value="SANT"/>
    <property type="match status" value="1"/>
</dbReference>